<comment type="caution">
    <text evidence="4">The sequence shown here is derived from an EMBL/GenBank/DDBJ whole genome shotgun (WGS) entry which is preliminary data.</text>
</comment>
<evidence type="ECO:0000256" key="1">
    <source>
        <dbReference type="SAM" id="MobiDB-lite"/>
    </source>
</evidence>
<reference evidence="4 5" key="1">
    <citation type="submission" date="2019-03" db="EMBL/GenBank/DDBJ databases">
        <title>Genomic Encyclopedia of Type Strains, Phase IV (KMG-IV): sequencing the most valuable type-strain genomes for metagenomic binning, comparative biology and taxonomic classification.</title>
        <authorList>
            <person name="Goeker M."/>
        </authorList>
    </citation>
    <scope>NUCLEOTIDE SEQUENCE [LARGE SCALE GENOMIC DNA]</scope>
    <source>
        <strain evidence="4 5">DSM 103428</strain>
    </source>
</reference>
<accession>A0A4R1L0T6</accession>
<evidence type="ECO:0000256" key="2">
    <source>
        <dbReference type="SAM" id="Phobius"/>
    </source>
</evidence>
<feature type="region of interest" description="Disordered" evidence="1">
    <location>
        <begin position="197"/>
        <end position="247"/>
    </location>
</feature>
<name>A0A4R1L0T6_9BACT</name>
<sequence length="272" mass="29785">MKDRNPFERTPQAEPVGLPCEEWEAMLADALDGTLPATDSVAFESHGRNCVACGEILKHAREGREWLAFLHEEPEVPSDLQARILARTTGLGRPVAMGIPAPMHPAPVMHLGAFANQRAYLNARLLMTAAMAFFSIGITLNLAGVKLTQLRLADLRPSSMQANLSRQFYGTKGQIVRYYDNLRVIYEVEARVRELRRDSEATPQSEPAPKQEKANPDGRARKNGSRMHTPEGALAGPPVLARKDQETKPSWWSASAAALAICKIGAIKGGLL</sequence>
<proteinExistence type="predicted"/>
<dbReference type="Pfam" id="PF13490">
    <property type="entry name" value="zf-HC2"/>
    <property type="match status" value="1"/>
</dbReference>
<keyword evidence="2" id="KW-0812">Transmembrane</keyword>
<keyword evidence="2" id="KW-1133">Transmembrane helix</keyword>
<organism evidence="4 5">
    <name type="scientific">Acidipila rosea</name>
    <dbReference type="NCBI Taxonomy" id="768535"/>
    <lineage>
        <taxon>Bacteria</taxon>
        <taxon>Pseudomonadati</taxon>
        <taxon>Acidobacteriota</taxon>
        <taxon>Terriglobia</taxon>
        <taxon>Terriglobales</taxon>
        <taxon>Acidobacteriaceae</taxon>
        <taxon>Acidipila</taxon>
    </lineage>
</organism>
<evidence type="ECO:0000313" key="5">
    <source>
        <dbReference type="Proteomes" id="UP000295210"/>
    </source>
</evidence>
<evidence type="ECO:0000259" key="3">
    <source>
        <dbReference type="Pfam" id="PF13490"/>
    </source>
</evidence>
<dbReference type="InterPro" id="IPR027383">
    <property type="entry name" value="Znf_put"/>
</dbReference>
<dbReference type="EMBL" id="SMGK01000005">
    <property type="protein sequence ID" value="TCK71522.1"/>
    <property type="molecule type" value="Genomic_DNA"/>
</dbReference>
<feature type="transmembrane region" description="Helical" evidence="2">
    <location>
        <begin position="125"/>
        <end position="145"/>
    </location>
</feature>
<gene>
    <name evidence="4" type="ORF">C7378_2801</name>
</gene>
<dbReference type="AlphaFoldDB" id="A0A4R1L0T6"/>
<keyword evidence="5" id="KW-1185">Reference proteome</keyword>
<feature type="domain" description="Putative zinc-finger" evidence="3">
    <location>
        <begin position="20"/>
        <end position="53"/>
    </location>
</feature>
<evidence type="ECO:0000313" key="4">
    <source>
        <dbReference type="EMBL" id="TCK71522.1"/>
    </source>
</evidence>
<feature type="compositionally biased region" description="Basic and acidic residues" evidence="1">
    <location>
        <begin position="209"/>
        <end position="220"/>
    </location>
</feature>
<dbReference type="Proteomes" id="UP000295210">
    <property type="component" value="Unassembled WGS sequence"/>
</dbReference>
<dbReference type="OrthoDB" id="115182at2"/>
<protein>
    <submittedName>
        <fullName evidence="4">Putative zinc finger protein</fullName>
    </submittedName>
</protein>
<keyword evidence="2" id="KW-0472">Membrane</keyword>
<dbReference type="RefSeq" id="WP_131997931.1">
    <property type="nucleotide sequence ID" value="NZ_SMGK01000005.1"/>
</dbReference>